<keyword evidence="2" id="KW-0812">Transmembrane</keyword>
<feature type="transmembrane region" description="Helical" evidence="2">
    <location>
        <begin position="21"/>
        <end position="38"/>
    </location>
</feature>
<reference evidence="4 5" key="1">
    <citation type="submission" date="2016-10" db="EMBL/GenBank/DDBJ databases">
        <authorList>
            <person name="de Groot N.N."/>
        </authorList>
    </citation>
    <scope>NUCLEOTIDE SEQUENCE [LARGE SCALE GENOMIC DNA]</scope>
    <source>
        <strain evidence="4 5">743A</strain>
    </source>
</reference>
<accession>A0A1I6IER6</accession>
<dbReference type="Pfam" id="PF13739">
    <property type="entry name" value="PdaC"/>
    <property type="match status" value="1"/>
</dbReference>
<organism evidence="4 5">
    <name type="scientific">Anaeromicropila populeti</name>
    <dbReference type="NCBI Taxonomy" id="37658"/>
    <lineage>
        <taxon>Bacteria</taxon>
        <taxon>Bacillati</taxon>
        <taxon>Bacillota</taxon>
        <taxon>Clostridia</taxon>
        <taxon>Lachnospirales</taxon>
        <taxon>Lachnospiraceae</taxon>
        <taxon>Anaeromicropila</taxon>
    </lineage>
</organism>
<feature type="region of interest" description="Disordered" evidence="1">
    <location>
        <begin position="45"/>
        <end position="64"/>
    </location>
</feature>
<dbReference type="Proteomes" id="UP000199659">
    <property type="component" value="Unassembled WGS sequence"/>
</dbReference>
<dbReference type="AlphaFoldDB" id="A0A1I6IER6"/>
<evidence type="ECO:0000256" key="2">
    <source>
        <dbReference type="SAM" id="Phobius"/>
    </source>
</evidence>
<dbReference type="OrthoDB" id="2067190at2"/>
<protein>
    <recommendedName>
        <fullName evidence="3">Deacetylase PdaC domain-containing protein</fullName>
    </recommendedName>
</protein>
<feature type="domain" description="Deacetylase PdaC" evidence="3">
    <location>
        <begin position="103"/>
        <end position="182"/>
    </location>
</feature>
<evidence type="ECO:0000313" key="5">
    <source>
        <dbReference type="Proteomes" id="UP000199659"/>
    </source>
</evidence>
<proteinExistence type="predicted"/>
<evidence type="ECO:0000256" key="1">
    <source>
        <dbReference type="SAM" id="MobiDB-lite"/>
    </source>
</evidence>
<dbReference type="InterPro" id="IPR025303">
    <property type="entry name" value="PdaC"/>
</dbReference>
<keyword evidence="2" id="KW-0472">Membrane</keyword>
<keyword evidence="5" id="KW-1185">Reference proteome</keyword>
<gene>
    <name evidence="4" type="ORF">SAMN05661086_00777</name>
</gene>
<dbReference type="RefSeq" id="WP_092559377.1">
    <property type="nucleotide sequence ID" value="NZ_FOYZ01000002.1"/>
</dbReference>
<dbReference type="EMBL" id="FOYZ01000002">
    <property type="protein sequence ID" value="SFR65222.1"/>
    <property type="molecule type" value="Genomic_DNA"/>
</dbReference>
<dbReference type="Gene3D" id="3.30.565.40">
    <property type="entry name" value="Fervidobacterium nodosum Rt17-B1 like"/>
    <property type="match status" value="1"/>
</dbReference>
<name>A0A1I6IER6_9FIRM</name>
<evidence type="ECO:0000313" key="4">
    <source>
        <dbReference type="EMBL" id="SFR65222.1"/>
    </source>
</evidence>
<sequence length="446" mass="51321">MRMIYKKESDEKIRFKKKQTAMWKGIMSAMLFTMLFTGCRNTVKKDTDQQESTPPPVTETQDNQAEIQETPQTATTTVEEQSTKSPENLSYQINTAKFDQDGINIAYPQIEGWGDSAAEQEINELIKKEIWDSQVQEVLTDYEGEEIKLTINLQYQVTCSTDEILSIMYTGDFYVEGGAHPNNVFHGITIDLKNKKKLYLSDFTAIDDEMIQLLKQSKTVKNPVLDEFADDKEAAEFKDILLDEVKNINSDTVWMLIFRSEDNFYVTENSLVISIDISHAIGDYMLVEVPGNNAVMQNNRYNDRLCLNSENFILSFRTKQSGKTLSICTSKDNDYIVYRFGTKDQIDLEYPEDKEDSWNQFKYDYYHRGGGVENSGYDEDSLTFENGGYEYRVYEQYDAVEEETTLGVVVTDLSTGKETDIAGDLDTKIGYWYDLRESDKINKENS</sequence>
<evidence type="ECO:0000259" key="3">
    <source>
        <dbReference type="Pfam" id="PF13739"/>
    </source>
</evidence>
<keyword evidence="2" id="KW-1133">Transmembrane helix</keyword>
<dbReference type="STRING" id="37658.SAMN05661086_00777"/>